<gene>
    <name evidence="9" type="ORF">BZA70DRAFT_281767</name>
</gene>
<evidence type="ECO:0000256" key="2">
    <source>
        <dbReference type="ARBA" id="ARBA00008917"/>
    </source>
</evidence>
<organism evidence="9 10">
    <name type="scientific">Myxozyma melibiosi</name>
    <dbReference type="NCBI Taxonomy" id="54550"/>
    <lineage>
        <taxon>Eukaryota</taxon>
        <taxon>Fungi</taxon>
        <taxon>Dikarya</taxon>
        <taxon>Ascomycota</taxon>
        <taxon>Saccharomycotina</taxon>
        <taxon>Lipomycetes</taxon>
        <taxon>Lipomycetales</taxon>
        <taxon>Lipomycetaceae</taxon>
        <taxon>Myxozyma</taxon>
    </lineage>
</organism>
<accession>A0ABR1F2W3</accession>
<comment type="caution">
    <text evidence="9">The sequence shown here is derived from an EMBL/GenBank/DDBJ whole genome shotgun (WGS) entry which is preliminary data.</text>
</comment>
<evidence type="ECO:0000256" key="5">
    <source>
        <dbReference type="ARBA" id="ARBA00022989"/>
    </source>
</evidence>
<protein>
    <recommendedName>
        <fullName evidence="7">Derlin</fullName>
    </recommendedName>
</protein>
<evidence type="ECO:0000313" key="10">
    <source>
        <dbReference type="Proteomes" id="UP001498771"/>
    </source>
</evidence>
<dbReference type="RefSeq" id="XP_064767222.1">
    <property type="nucleotide sequence ID" value="XM_064913154.1"/>
</dbReference>
<keyword evidence="3 7" id="KW-0812">Transmembrane</keyword>
<feature type="transmembrane region" description="Helical" evidence="7">
    <location>
        <begin position="53"/>
        <end position="77"/>
    </location>
</feature>
<comment type="function">
    <text evidence="7">May be involved in the degradation of misfolded endoplasmic reticulum (ER) luminal proteins.</text>
</comment>
<evidence type="ECO:0000256" key="6">
    <source>
        <dbReference type="ARBA" id="ARBA00023136"/>
    </source>
</evidence>
<dbReference type="InterPro" id="IPR007599">
    <property type="entry name" value="DER1"/>
</dbReference>
<dbReference type="Pfam" id="PF04511">
    <property type="entry name" value="DER1"/>
    <property type="match status" value="1"/>
</dbReference>
<comment type="similarity">
    <text evidence="2 7">Belongs to the derlin family.</text>
</comment>
<evidence type="ECO:0000256" key="8">
    <source>
        <dbReference type="SAM" id="MobiDB-lite"/>
    </source>
</evidence>
<proteinExistence type="inferred from homology"/>
<dbReference type="PANTHER" id="PTHR11009">
    <property type="entry name" value="DER1-LIKE PROTEIN, DERLIN"/>
    <property type="match status" value="1"/>
</dbReference>
<dbReference type="InterPro" id="IPR035952">
    <property type="entry name" value="Rhomboid-like_sf"/>
</dbReference>
<dbReference type="SUPFAM" id="SSF144091">
    <property type="entry name" value="Rhomboid-like"/>
    <property type="match status" value="1"/>
</dbReference>
<dbReference type="GeneID" id="90038666"/>
<sequence length="275" mass="30599">MANDIVEFLKTVPPVTRVFLLGTIGTTFGALLNITPVSLIINYWPLAIYKLQIWRPVTAFFVVMGADPMSTLMEIYMMYTYGKDLEMEKFRGFTSDYIYYVLLNGLVILILDLIAGGMAYVAPLLVGFAYTWSQHYPDRIVSFYFGITFKAKYLPGFILAFKLLIEGQPSFFISLTGFAAAYLYQYLENANGPGRPSPYLQTPRWLKKLIPGAWSATTGITTDARNVHRSFGSAYYPAADVASTGRPSARATGANSSAGETNTSFRWGRGHRLGD</sequence>
<keyword evidence="5 7" id="KW-1133">Transmembrane helix</keyword>
<feature type="compositionally biased region" description="Polar residues" evidence="8">
    <location>
        <begin position="253"/>
        <end position="265"/>
    </location>
</feature>
<evidence type="ECO:0000256" key="3">
    <source>
        <dbReference type="ARBA" id="ARBA00022692"/>
    </source>
</evidence>
<evidence type="ECO:0000313" key="9">
    <source>
        <dbReference type="EMBL" id="KAK7204189.1"/>
    </source>
</evidence>
<evidence type="ECO:0000256" key="1">
    <source>
        <dbReference type="ARBA" id="ARBA00004477"/>
    </source>
</evidence>
<dbReference type="EMBL" id="JBBJBU010000009">
    <property type="protein sequence ID" value="KAK7204189.1"/>
    <property type="molecule type" value="Genomic_DNA"/>
</dbReference>
<dbReference type="Proteomes" id="UP001498771">
    <property type="component" value="Unassembled WGS sequence"/>
</dbReference>
<reference evidence="9 10" key="1">
    <citation type="submission" date="2024-03" db="EMBL/GenBank/DDBJ databases">
        <title>Genome-scale model development and genomic sequencing of the oleaginous clade Lipomyces.</title>
        <authorList>
            <consortium name="Lawrence Berkeley National Laboratory"/>
            <person name="Czajka J.J."/>
            <person name="Han Y."/>
            <person name="Kim J."/>
            <person name="Mondo S.J."/>
            <person name="Hofstad B.A."/>
            <person name="Robles A."/>
            <person name="Haridas S."/>
            <person name="Riley R."/>
            <person name="LaButti K."/>
            <person name="Pangilinan J."/>
            <person name="Andreopoulos W."/>
            <person name="Lipzen A."/>
            <person name="Yan J."/>
            <person name="Wang M."/>
            <person name="Ng V."/>
            <person name="Grigoriev I.V."/>
            <person name="Spatafora J.W."/>
            <person name="Magnuson J.K."/>
            <person name="Baker S.E."/>
            <person name="Pomraning K.R."/>
        </authorList>
    </citation>
    <scope>NUCLEOTIDE SEQUENCE [LARGE SCALE GENOMIC DNA]</scope>
    <source>
        <strain evidence="9 10">Phaff 52-87</strain>
    </source>
</reference>
<feature type="transmembrane region" description="Helical" evidence="7">
    <location>
        <begin position="142"/>
        <end position="165"/>
    </location>
</feature>
<keyword evidence="10" id="KW-1185">Reference proteome</keyword>
<name>A0ABR1F2W3_9ASCO</name>
<keyword evidence="4 7" id="KW-0256">Endoplasmic reticulum</keyword>
<feature type="transmembrane region" description="Helical" evidence="7">
    <location>
        <begin position="171"/>
        <end position="187"/>
    </location>
</feature>
<feature type="transmembrane region" description="Helical" evidence="7">
    <location>
        <begin position="97"/>
        <end position="130"/>
    </location>
</feature>
<feature type="region of interest" description="Disordered" evidence="8">
    <location>
        <begin position="247"/>
        <end position="275"/>
    </location>
</feature>
<keyword evidence="6 7" id="KW-0472">Membrane</keyword>
<feature type="transmembrane region" description="Helical" evidence="7">
    <location>
        <begin position="18"/>
        <end position="41"/>
    </location>
</feature>
<comment type="subcellular location">
    <subcellularLocation>
        <location evidence="1 7">Endoplasmic reticulum membrane</location>
        <topology evidence="1 7">Multi-pass membrane protein</topology>
    </subcellularLocation>
</comment>
<evidence type="ECO:0000256" key="4">
    <source>
        <dbReference type="ARBA" id="ARBA00022824"/>
    </source>
</evidence>
<evidence type="ECO:0000256" key="7">
    <source>
        <dbReference type="RuleBase" id="RU363059"/>
    </source>
</evidence>